<feature type="region of interest" description="Disordered" evidence="1">
    <location>
        <begin position="11"/>
        <end position="129"/>
    </location>
</feature>
<evidence type="ECO:0000313" key="2">
    <source>
        <dbReference type="EMBL" id="CAL1573175.1"/>
    </source>
</evidence>
<name>A0AAV2J932_KNICA</name>
<evidence type="ECO:0000313" key="3">
    <source>
        <dbReference type="Proteomes" id="UP001497482"/>
    </source>
</evidence>
<feature type="compositionally biased region" description="Basic residues" evidence="1">
    <location>
        <begin position="19"/>
        <end position="34"/>
    </location>
</feature>
<protein>
    <submittedName>
        <fullName evidence="2">Uncharacterized protein</fullName>
    </submittedName>
</protein>
<gene>
    <name evidence="2" type="ORF">KC01_LOCUS5128</name>
</gene>
<organism evidence="2 3">
    <name type="scientific">Knipowitschia caucasica</name>
    <name type="common">Caucasian dwarf goby</name>
    <name type="synonym">Pomatoschistus caucasicus</name>
    <dbReference type="NCBI Taxonomy" id="637954"/>
    <lineage>
        <taxon>Eukaryota</taxon>
        <taxon>Metazoa</taxon>
        <taxon>Chordata</taxon>
        <taxon>Craniata</taxon>
        <taxon>Vertebrata</taxon>
        <taxon>Euteleostomi</taxon>
        <taxon>Actinopterygii</taxon>
        <taxon>Neopterygii</taxon>
        <taxon>Teleostei</taxon>
        <taxon>Neoteleostei</taxon>
        <taxon>Acanthomorphata</taxon>
        <taxon>Gobiaria</taxon>
        <taxon>Gobiiformes</taxon>
        <taxon>Gobioidei</taxon>
        <taxon>Gobiidae</taxon>
        <taxon>Gobiinae</taxon>
        <taxon>Knipowitschia</taxon>
    </lineage>
</organism>
<dbReference type="Proteomes" id="UP001497482">
    <property type="component" value="Chromosome 11"/>
</dbReference>
<keyword evidence="3" id="KW-1185">Reference proteome</keyword>
<feature type="compositionally biased region" description="Polar residues" evidence="1">
    <location>
        <begin position="82"/>
        <end position="91"/>
    </location>
</feature>
<feature type="compositionally biased region" description="Polar residues" evidence="1">
    <location>
        <begin position="50"/>
        <end position="61"/>
    </location>
</feature>
<dbReference type="EMBL" id="OZ035833">
    <property type="protein sequence ID" value="CAL1573175.1"/>
    <property type="molecule type" value="Genomic_DNA"/>
</dbReference>
<evidence type="ECO:0000256" key="1">
    <source>
        <dbReference type="SAM" id="MobiDB-lite"/>
    </source>
</evidence>
<reference evidence="2 3" key="1">
    <citation type="submission" date="2024-04" db="EMBL/GenBank/DDBJ databases">
        <authorList>
            <person name="Waldvogel A.-M."/>
            <person name="Schoenle A."/>
        </authorList>
    </citation>
    <scope>NUCLEOTIDE SEQUENCE [LARGE SCALE GENOMIC DNA]</scope>
</reference>
<accession>A0AAV2J932</accession>
<sequence length="129" mass="14361">MFTMSCLFRAPRRAPGCPPRRKLLRGSRGRRRRQVGGGKGKFEGQISPEAHQNTAGRQTDGQEQERDITLSRSMNIPEGSWSLRSVSTTPPYTAPHCSALSRPEERPQLPQSKPGPKLTSKFNIRPPSP</sequence>
<dbReference type="AlphaFoldDB" id="A0AAV2J932"/>
<proteinExistence type="predicted"/>